<comment type="caution">
    <text evidence="1">The sequence shown here is derived from an EMBL/GenBank/DDBJ whole genome shotgun (WGS) entry which is preliminary data.</text>
</comment>
<evidence type="ECO:0000313" key="2">
    <source>
        <dbReference type="Proteomes" id="UP000838686"/>
    </source>
</evidence>
<proteinExistence type="predicted"/>
<evidence type="ECO:0008006" key="3">
    <source>
        <dbReference type="Google" id="ProtNLM"/>
    </source>
</evidence>
<name>A0ABN8G8P3_9BACL</name>
<sequence length="56" mass="6613">MLIRIDCFSRPLNSFCEAGRTTHKLGRLLDTITLLIYNRTNYFYRISCQLGVEKEQ</sequence>
<organism evidence="1 2">
    <name type="scientific">Paenibacillus plantiphilus</name>
    <dbReference type="NCBI Taxonomy" id="2905650"/>
    <lineage>
        <taxon>Bacteria</taxon>
        <taxon>Bacillati</taxon>
        <taxon>Bacillota</taxon>
        <taxon>Bacilli</taxon>
        <taxon>Bacillales</taxon>
        <taxon>Paenibacillaceae</taxon>
        <taxon>Paenibacillus</taxon>
    </lineage>
</organism>
<reference evidence="1" key="1">
    <citation type="submission" date="2022-01" db="EMBL/GenBank/DDBJ databases">
        <authorList>
            <person name="Criscuolo A."/>
        </authorList>
    </citation>
    <scope>NUCLEOTIDE SEQUENCE</scope>
    <source>
        <strain evidence="1">CIP111893</strain>
    </source>
</reference>
<keyword evidence="2" id="KW-1185">Reference proteome</keyword>
<dbReference type="Proteomes" id="UP000838686">
    <property type="component" value="Unassembled WGS sequence"/>
</dbReference>
<gene>
    <name evidence="1" type="ORF">PAECIP111893_01936</name>
</gene>
<evidence type="ECO:0000313" key="1">
    <source>
        <dbReference type="EMBL" id="CAH1202792.1"/>
    </source>
</evidence>
<dbReference type="EMBL" id="CAKMMF010000008">
    <property type="protein sequence ID" value="CAH1202792.1"/>
    <property type="molecule type" value="Genomic_DNA"/>
</dbReference>
<protein>
    <recommendedName>
        <fullName evidence="3">Tn3 transposase DDE domain-containing protein</fullName>
    </recommendedName>
</protein>
<accession>A0ABN8G8P3</accession>